<feature type="signal peptide" evidence="2">
    <location>
        <begin position="1"/>
        <end position="45"/>
    </location>
</feature>
<sequence length="253" mass="28049">MNNSRLLFAAAASHCMMCPRSASEWSILFAIFLSLICFAAETTSGQEVELRRGTVYASGLAMCKAGLSALAAVMTERRLKHCQFTMMEANTLLKMQSLMVAFLVFTVQMLFLEDLCPEDKALVTAPCVDRRGWDKYTAFVLFAEVGNGWLSVAILARMSAIVKFVCKAAAAPSLYVVYVATNFRQHHFEVRRSTCASARARAPFSPQPLEPQTAADSRRIRSDLSHFVLSVLFNTCNISLSSCHFLVQGKYPM</sequence>
<feature type="chain" id="PRO_5032927826" evidence="2">
    <location>
        <begin position="46"/>
        <end position="253"/>
    </location>
</feature>
<keyword evidence="4" id="KW-1185">Reference proteome</keyword>
<keyword evidence="2" id="KW-0732">Signal</keyword>
<feature type="transmembrane region" description="Helical" evidence="1">
    <location>
        <begin position="136"/>
        <end position="156"/>
    </location>
</feature>
<accession>A0A812WT96</accession>
<dbReference type="AlphaFoldDB" id="A0A812WT96"/>
<organism evidence="3 4">
    <name type="scientific">Symbiodinium necroappetens</name>
    <dbReference type="NCBI Taxonomy" id="1628268"/>
    <lineage>
        <taxon>Eukaryota</taxon>
        <taxon>Sar</taxon>
        <taxon>Alveolata</taxon>
        <taxon>Dinophyceae</taxon>
        <taxon>Suessiales</taxon>
        <taxon>Symbiodiniaceae</taxon>
        <taxon>Symbiodinium</taxon>
    </lineage>
</organism>
<protein>
    <submittedName>
        <fullName evidence="3">Uncharacterized protein</fullName>
    </submittedName>
</protein>
<dbReference type="Proteomes" id="UP000601435">
    <property type="component" value="Unassembled WGS sequence"/>
</dbReference>
<comment type="caution">
    <text evidence="3">The sequence shown here is derived from an EMBL/GenBank/DDBJ whole genome shotgun (WGS) entry which is preliminary data.</text>
</comment>
<name>A0A812WT96_9DINO</name>
<feature type="transmembrane region" description="Helical" evidence="1">
    <location>
        <begin position="95"/>
        <end position="112"/>
    </location>
</feature>
<keyword evidence="1" id="KW-0472">Membrane</keyword>
<reference evidence="3" key="1">
    <citation type="submission" date="2021-02" db="EMBL/GenBank/DDBJ databases">
        <authorList>
            <person name="Dougan E. K."/>
            <person name="Rhodes N."/>
            <person name="Thang M."/>
            <person name="Chan C."/>
        </authorList>
    </citation>
    <scope>NUCLEOTIDE SEQUENCE</scope>
</reference>
<dbReference type="EMBL" id="CAJNJA010034141">
    <property type="protein sequence ID" value="CAE7688063.1"/>
    <property type="molecule type" value="Genomic_DNA"/>
</dbReference>
<dbReference type="OrthoDB" id="10336752at2759"/>
<gene>
    <name evidence="3" type="ORF">SNEC2469_LOCUS19815</name>
</gene>
<evidence type="ECO:0000256" key="1">
    <source>
        <dbReference type="SAM" id="Phobius"/>
    </source>
</evidence>
<evidence type="ECO:0000256" key="2">
    <source>
        <dbReference type="SAM" id="SignalP"/>
    </source>
</evidence>
<evidence type="ECO:0000313" key="4">
    <source>
        <dbReference type="Proteomes" id="UP000601435"/>
    </source>
</evidence>
<feature type="transmembrane region" description="Helical" evidence="1">
    <location>
        <begin position="55"/>
        <end position="74"/>
    </location>
</feature>
<keyword evidence="1" id="KW-0812">Transmembrane</keyword>
<proteinExistence type="predicted"/>
<evidence type="ECO:0000313" key="3">
    <source>
        <dbReference type="EMBL" id="CAE7688063.1"/>
    </source>
</evidence>
<keyword evidence="1" id="KW-1133">Transmembrane helix</keyword>